<dbReference type="Gene3D" id="3.40.50.1970">
    <property type="match status" value="1"/>
</dbReference>
<dbReference type="RefSeq" id="WP_249328624.1">
    <property type="nucleotide sequence ID" value="NZ_CP060635.1"/>
</dbReference>
<evidence type="ECO:0000313" key="4">
    <source>
        <dbReference type="EMBL" id="QNM08124.1"/>
    </source>
</evidence>
<feature type="domain" description="Fe-containing alcohol dehydrogenase-like C-terminal" evidence="3">
    <location>
        <begin position="197"/>
        <end position="357"/>
    </location>
</feature>
<dbReference type="InterPro" id="IPR001670">
    <property type="entry name" value="ADH_Fe/GldA"/>
</dbReference>
<protein>
    <submittedName>
        <fullName evidence="4">Iron-containing alcohol dehydrogenase</fullName>
    </submittedName>
</protein>
<name>A0A7G9GBE2_9FIRM</name>
<gene>
    <name evidence="4" type="ORF">H9Q79_14705</name>
</gene>
<evidence type="ECO:0000259" key="2">
    <source>
        <dbReference type="Pfam" id="PF00465"/>
    </source>
</evidence>
<dbReference type="KEGG" id="whj:H9Q79_14705"/>
<dbReference type="Proteomes" id="UP000515860">
    <property type="component" value="Chromosome"/>
</dbReference>
<keyword evidence="5" id="KW-1185">Reference proteome</keyword>
<dbReference type="Pfam" id="PF00465">
    <property type="entry name" value="Fe-ADH"/>
    <property type="match status" value="1"/>
</dbReference>
<organism evidence="4 5">
    <name type="scientific">Wansuia hejianensis</name>
    <dbReference type="NCBI Taxonomy" id="2763667"/>
    <lineage>
        <taxon>Bacteria</taxon>
        <taxon>Bacillati</taxon>
        <taxon>Bacillota</taxon>
        <taxon>Clostridia</taxon>
        <taxon>Lachnospirales</taxon>
        <taxon>Lachnospiraceae</taxon>
        <taxon>Wansuia</taxon>
    </lineage>
</organism>
<dbReference type="InterPro" id="IPR039697">
    <property type="entry name" value="Alcohol_dehydrogenase_Fe"/>
</dbReference>
<evidence type="ECO:0000256" key="1">
    <source>
        <dbReference type="ARBA" id="ARBA00023002"/>
    </source>
</evidence>
<dbReference type="InterPro" id="IPR056798">
    <property type="entry name" value="ADH_Fe_C"/>
</dbReference>
<dbReference type="EMBL" id="CP060635">
    <property type="protein sequence ID" value="QNM08124.1"/>
    <property type="molecule type" value="Genomic_DNA"/>
</dbReference>
<dbReference type="PROSITE" id="PS00913">
    <property type="entry name" value="ADH_IRON_1"/>
    <property type="match status" value="1"/>
</dbReference>
<accession>A0A7G9GBE2</accession>
<proteinExistence type="predicted"/>
<dbReference type="AlphaFoldDB" id="A0A7G9GBE2"/>
<dbReference type="GO" id="GO:0004022">
    <property type="term" value="F:alcohol dehydrogenase (NAD+) activity"/>
    <property type="evidence" value="ECO:0007669"/>
    <property type="project" value="UniProtKB-ARBA"/>
</dbReference>
<dbReference type="FunFam" id="3.40.50.1970:FF:000003">
    <property type="entry name" value="Alcohol dehydrogenase, iron-containing"/>
    <property type="match status" value="1"/>
</dbReference>
<dbReference type="InterPro" id="IPR018211">
    <property type="entry name" value="ADH_Fe_CS"/>
</dbReference>
<dbReference type="GO" id="GO:0046872">
    <property type="term" value="F:metal ion binding"/>
    <property type="evidence" value="ECO:0007669"/>
    <property type="project" value="InterPro"/>
</dbReference>
<sequence>MAREKKYLQFGIRQRLYQGSGCISVIPQILETEEWKRVMLIADPGLYAAGVIQPIEDMLKAAENVEYILFTNIRPNPEAVTIENEAIPAAHDFNVDVLIAVGGGSTMDTAKGVAIVGETDAHVMDFNSWPPSRPLPHKTYPIIAVPSTAGTGSEVCRNAVICDKNGFKLVPMHDAILPTYALMDPDLLAGLPTGVAAATAVDAFTHALESYTNMNANDFTELFSLRALELIGEAIRPFVANPAVAKWANMMSLGSMYAGFSLGIASIGQDHVITHPMSEEPFHMPHGDACGMVLPAVIEWNGLGCKEKYRKAYNAITKKEVPEGEFEVKMLIDWVMDLNADLHIAQDRDFEEWGYNDGEVLELMLKHPIFNNKDKTPNTQCAYPRTTKMKDFKYLIQRVNEYSRLQKERRK</sequence>
<keyword evidence="1" id="KW-0560">Oxidoreductase</keyword>
<dbReference type="SUPFAM" id="SSF56796">
    <property type="entry name" value="Dehydroquinate synthase-like"/>
    <property type="match status" value="1"/>
</dbReference>
<evidence type="ECO:0000313" key="5">
    <source>
        <dbReference type="Proteomes" id="UP000515860"/>
    </source>
</evidence>
<reference evidence="4 5" key="1">
    <citation type="submission" date="2020-08" db="EMBL/GenBank/DDBJ databases">
        <authorList>
            <person name="Liu C."/>
            <person name="Sun Q."/>
        </authorList>
    </citation>
    <scope>NUCLEOTIDE SEQUENCE [LARGE SCALE GENOMIC DNA]</scope>
    <source>
        <strain evidence="4 5">NSJ-29</strain>
    </source>
</reference>
<dbReference type="PANTHER" id="PTHR11496">
    <property type="entry name" value="ALCOHOL DEHYDROGENASE"/>
    <property type="match status" value="1"/>
</dbReference>
<dbReference type="CDD" id="cd08551">
    <property type="entry name" value="Fe-ADH"/>
    <property type="match status" value="1"/>
</dbReference>
<feature type="domain" description="Alcohol dehydrogenase iron-type/glycerol dehydrogenase GldA" evidence="2">
    <location>
        <begin position="15"/>
        <end position="185"/>
    </location>
</feature>
<dbReference type="PANTHER" id="PTHR11496:SF103">
    <property type="entry name" value="DEHYDROGENASE, PUTATIVE-RELATED"/>
    <property type="match status" value="1"/>
</dbReference>
<dbReference type="Pfam" id="PF25137">
    <property type="entry name" value="ADH_Fe_C"/>
    <property type="match status" value="1"/>
</dbReference>
<dbReference type="Gene3D" id="1.20.1090.10">
    <property type="entry name" value="Dehydroquinate synthase-like - alpha domain"/>
    <property type="match status" value="1"/>
</dbReference>
<evidence type="ECO:0000259" key="3">
    <source>
        <dbReference type="Pfam" id="PF25137"/>
    </source>
</evidence>